<dbReference type="InterPro" id="IPR006683">
    <property type="entry name" value="Thioestr_dom"/>
</dbReference>
<reference evidence="4 5" key="1">
    <citation type="journal article" date="2014" name="PLoS ONE">
        <title>Genome Sequence of Candidatus Nitrososphaera evergladensis from Group I.1b Enriched from Everglades Soil Reveals Novel Genomic Features of the Ammonia-Oxidizing Archaea.</title>
        <authorList>
            <person name="Zhalnina K.V."/>
            <person name="Dias R."/>
            <person name="Leonard M.T."/>
            <person name="Dorr de Quadros P."/>
            <person name="Camargo F.A."/>
            <person name="Drew J.C."/>
            <person name="Farmerie W.G."/>
            <person name="Daroub S.H."/>
            <person name="Triplett E.W."/>
        </authorList>
    </citation>
    <scope>NUCLEOTIDE SEQUENCE [LARGE SCALE GENOMIC DNA]</scope>
    <source>
        <strain evidence="4 5">SR1</strain>
    </source>
</reference>
<dbReference type="GO" id="GO:0052816">
    <property type="term" value="F:long-chain fatty acyl-CoA hydrolase activity"/>
    <property type="evidence" value="ECO:0007669"/>
    <property type="project" value="TreeGrafter"/>
</dbReference>
<dbReference type="Gene3D" id="3.10.129.10">
    <property type="entry name" value="Hotdog Thioesterase"/>
    <property type="match status" value="1"/>
</dbReference>
<dbReference type="CDD" id="cd03442">
    <property type="entry name" value="BFIT_BACH"/>
    <property type="match status" value="1"/>
</dbReference>
<dbReference type="RefSeq" id="WP_226987243.1">
    <property type="nucleotide sequence ID" value="NZ_CP007174.1"/>
</dbReference>
<dbReference type="PANTHER" id="PTHR11049:SF24">
    <property type="entry name" value="CYTOSOLIC ACYL COENZYME A THIOESTER HYDROLASE"/>
    <property type="match status" value="1"/>
</dbReference>
<dbReference type="GO" id="GO:0005829">
    <property type="term" value="C:cytosol"/>
    <property type="evidence" value="ECO:0007669"/>
    <property type="project" value="TreeGrafter"/>
</dbReference>
<protein>
    <submittedName>
        <fullName evidence="4">Acyl-CoA hydrolase</fullName>
    </submittedName>
</protein>
<dbReference type="GeneID" id="41597510"/>
<dbReference type="AlphaFoldDB" id="A0A075MQJ3"/>
<name>A0A075MQJ3_9ARCH</name>
<dbReference type="Pfam" id="PF03061">
    <property type="entry name" value="4HBT"/>
    <property type="match status" value="1"/>
</dbReference>
<dbReference type="InterPro" id="IPR029069">
    <property type="entry name" value="HotDog_dom_sf"/>
</dbReference>
<dbReference type="PANTHER" id="PTHR11049">
    <property type="entry name" value="ACYL COENZYME A THIOESTER HYDROLASE"/>
    <property type="match status" value="1"/>
</dbReference>
<evidence type="ECO:0000256" key="2">
    <source>
        <dbReference type="SAM" id="MobiDB-lite"/>
    </source>
</evidence>
<dbReference type="GO" id="GO:0009062">
    <property type="term" value="P:fatty acid catabolic process"/>
    <property type="evidence" value="ECO:0007669"/>
    <property type="project" value="TreeGrafter"/>
</dbReference>
<evidence type="ECO:0000259" key="3">
    <source>
        <dbReference type="PROSITE" id="PS51770"/>
    </source>
</evidence>
<evidence type="ECO:0000313" key="4">
    <source>
        <dbReference type="EMBL" id="AIF83801.1"/>
    </source>
</evidence>
<keyword evidence="1 4" id="KW-0378">Hydrolase</keyword>
<proteinExistence type="predicted"/>
<evidence type="ECO:0000313" key="5">
    <source>
        <dbReference type="Proteomes" id="UP000028194"/>
    </source>
</evidence>
<gene>
    <name evidence="4" type="ORF">NTE_01740</name>
</gene>
<organism evidence="4 5">
    <name type="scientific">Candidatus Nitrososphaera evergladensis SR1</name>
    <dbReference type="NCBI Taxonomy" id="1459636"/>
    <lineage>
        <taxon>Archaea</taxon>
        <taxon>Nitrososphaerota</taxon>
        <taxon>Nitrososphaeria</taxon>
        <taxon>Nitrososphaerales</taxon>
        <taxon>Nitrososphaeraceae</taxon>
        <taxon>Nitrososphaera</taxon>
    </lineage>
</organism>
<sequence length="159" mass="17380">MSLNAKSPQDSQAETTVLMMPSDANPMGNVFGGVILKHVDLIAGIVAKRHVGHPNVVTAAMDRMTFLKPVFIGNALVLSARINYVRRSSMEVEVTVESEDYDSGTKARTGTAFVTLVALDKHGKATEVPPLLLETAEDKKRFSEGEKRMQQRLREAGKL</sequence>
<feature type="domain" description="HotDog ACOT-type" evidence="3">
    <location>
        <begin position="9"/>
        <end position="122"/>
    </location>
</feature>
<dbReference type="STRING" id="1459636.NTE_01740"/>
<accession>A0A075MQJ3</accession>
<dbReference type="GO" id="GO:0006637">
    <property type="term" value="P:acyl-CoA metabolic process"/>
    <property type="evidence" value="ECO:0007669"/>
    <property type="project" value="TreeGrafter"/>
</dbReference>
<dbReference type="HOGENOM" id="CLU_050164_3_2_2"/>
<dbReference type="PROSITE" id="PS51770">
    <property type="entry name" value="HOTDOG_ACOT"/>
    <property type="match status" value="1"/>
</dbReference>
<dbReference type="InterPro" id="IPR040170">
    <property type="entry name" value="Cytosol_ACT"/>
</dbReference>
<evidence type="ECO:0000256" key="1">
    <source>
        <dbReference type="ARBA" id="ARBA00022801"/>
    </source>
</evidence>
<dbReference type="Proteomes" id="UP000028194">
    <property type="component" value="Chromosome"/>
</dbReference>
<dbReference type="KEGG" id="nev:NTE_01740"/>
<dbReference type="InterPro" id="IPR033120">
    <property type="entry name" value="HOTDOG_ACOT"/>
</dbReference>
<feature type="region of interest" description="Disordered" evidence="2">
    <location>
        <begin position="139"/>
        <end position="159"/>
    </location>
</feature>
<dbReference type="eggNOG" id="arCOG00773">
    <property type="taxonomic scope" value="Archaea"/>
</dbReference>
<keyword evidence="5" id="KW-1185">Reference proteome</keyword>
<dbReference type="EMBL" id="CP007174">
    <property type="protein sequence ID" value="AIF83801.1"/>
    <property type="molecule type" value="Genomic_DNA"/>
</dbReference>
<dbReference type="SUPFAM" id="SSF54637">
    <property type="entry name" value="Thioesterase/thiol ester dehydrase-isomerase"/>
    <property type="match status" value="1"/>
</dbReference>